<sequence>MLSLRFLRPQLLCRIPSLPVQVPQEMSRERSSKSAPPGLIHRLDHLVMTVRSIEDTAAFYSRVLGMEVVSFKGNRQALHFGQHKFNLHEVGKEFEPKAHQPTPGSLDLCLVTEMPLEQLVEHLKVCGVSIEEGPVVRTGALGPIKSVYFRDPDLNLLEVCNYGGSDL</sequence>
<comment type="similarity">
    <text evidence="1">Belongs to the glyoxalase I family.</text>
</comment>
<evidence type="ECO:0000313" key="4">
    <source>
        <dbReference type="Ensembl" id="ENSPMRP00000003736.1"/>
    </source>
</evidence>
<dbReference type="InterPro" id="IPR050383">
    <property type="entry name" value="GlyoxalaseI/FosfomycinResist"/>
</dbReference>
<dbReference type="PANTHER" id="PTHR21366:SF14">
    <property type="entry name" value="GLYOXALASE DOMAIN-CONTAINING PROTEIN 5"/>
    <property type="match status" value="1"/>
</dbReference>
<keyword evidence="5" id="KW-1185">Reference proteome</keyword>
<dbReference type="Proteomes" id="UP000472272">
    <property type="component" value="Chromosome 2"/>
</dbReference>
<dbReference type="OrthoDB" id="5371818at2759"/>
<dbReference type="Pfam" id="PF00903">
    <property type="entry name" value="Glyoxalase"/>
    <property type="match status" value="1"/>
</dbReference>
<name>A0A670HW19_PODMU</name>
<feature type="domain" description="VOC" evidence="3">
    <location>
        <begin position="42"/>
        <end position="162"/>
    </location>
</feature>
<organism evidence="4 5">
    <name type="scientific">Podarcis muralis</name>
    <name type="common">Wall lizard</name>
    <name type="synonym">Lacerta muralis</name>
    <dbReference type="NCBI Taxonomy" id="64176"/>
    <lineage>
        <taxon>Eukaryota</taxon>
        <taxon>Metazoa</taxon>
        <taxon>Chordata</taxon>
        <taxon>Craniata</taxon>
        <taxon>Vertebrata</taxon>
        <taxon>Euteleostomi</taxon>
        <taxon>Lepidosauria</taxon>
        <taxon>Squamata</taxon>
        <taxon>Bifurcata</taxon>
        <taxon>Unidentata</taxon>
        <taxon>Episquamata</taxon>
        <taxon>Laterata</taxon>
        <taxon>Lacertibaenia</taxon>
        <taxon>Lacertidae</taxon>
        <taxon>Podarcis</taxon>
    </lineage>
</organism>
<proteinExistence type="inferred from homology"/>
<dbReference type="SUPFAM" id="SSF54593">
    <property type="entry name" value="Glyoxalase/Bleomycin resistance protein/Dihydroxybiphenyl dioxygenase"/>
    <property type="match status" value="1"/>
</dbReference>
<dbReference type="AlphaFoldDB" id="A0A670HW19"/>
<dbReference type="Gene3D" id="3.10.180.10">
    <property type="entry name" value="2,3-Dihydroxybiphenyl 1,2-Dioxygenase, domain 1"/>
    <property type="match status" value="1"/>
</dbReference>
<dbReference type="Ensembl" id="ENSPMRT00000003999.1">
    <property type="protein sequence ID" value="ENSPMRP00000003736.1"/>
    <property type="gene ID" value="ENSPMRG00000002596.1"/>
</dbReference>
<dbReference type="InterPro" id="IPR029068">
    <property type="entry name" value="Glyas_Bleomycin-R_OHBP_Dase"/>
</dbReference>
<dbReference type="InterPro" id="IPR037523">
    <property type="entry name" value="VOC_core"/>
</dbReference>
<dbReference type="PANTHER" id="PTHR21366">
    <property type="entry name" value="GLYOXALASE FAMILY PROTEIN"/>
    <property type="match status" value="1"/>
</dbReference>
<dbReference type="InterPro" id="IPR004360">
    <property type="entry name" value="Glyas_Fos-R_dOase_dom"/>
</dbReference>
<dbReference type="GeneTree" id="ENSGT00940000153941"/>
<accession>A0A670HW19</accession>
<dbReference type="CDD" id="cd07253">
    <property type="entry name" value="GLOD5"/>
    <property type="match status" value="1"/>
</dbReference>
<reference evidence="4" key="2">
    <citation type="submission" date="2025-05" db="UniProtKB">
        <authorList>
            <consortium name="Ensembl"/>
        </authorList>
    </citation>
    <scope>IDENTIFICATION</scope>
</reference>
<evidence type="ECO:0000256" key="1">
    <source>
        <dbReference type="ARBA" id="ARBA00010363"/>
    </source>
</evidence>
<evidence type="ECO:0000313" key="5">
    <source>
        <dbReference type="Proteomes" id="UP000472272"/>
    </source>
</evidence>
<evidence type="ECO:0000256" key="2">
    <source>
        <dbReference type="ARBA" id="ARBA00040140"/>
    </source>
</evidence>
<dbReference type="OMA" id="FGTHKIN"/>
<dbReference type="Ensembl" id="ENSPMRT00000003994.1">
    <property type="protein sequence ID" value="ENSPMRP00000003731.1"/>
    <property type="gene ID" value="ENSPMRG00000002596.1"/>
</dbReference>
<protein>
    <recommendedName>
        <fullName evidence="2">Glyoxalase domain-containing protein 5</fullName>
    </recommendedName>
</protein>
<gene>
    <name evidence="4" type="primary">GLOD5</name>
</gene>
<evidence type="ECO:0000259" key="3">
    <source>
        <dbReference type="PROSITE" id="PS51819"/>
    </source>
</evidence>
<reference evidence="4 5" key="1">
    <citation type="journal article" date="2019" name="Proc. Natl. Acad. Sci. U.S.A.">
        <title>Regulatory changes in pterin and carotenoid genes underlie balanced color polymorphisms in the wall lizard.</title>
        <authorList>
            <person name="Andrade P."/>
            <person name="Pinho C."/>
            <person name="Perez I de Lanuza G."/>
            <person name="Afonso S."/>
            <person name="Brejcha J."/>
            <person name="Rubin C.J."/>
            <person name="Wallerman O."/>
            <person name="Pereira P."/>
            <person name="Sabatino S.J."/>
            <person name="Bellati A."/>
            <person name="Pellitteri-Rosa D."/>
            <person name="Bosakova Z."/>
            <person name="Bunikis I."/>
            <person name="Carretero M.A."/>
            <person name="Feiner N."/>
            <person name="Marsik P."/>
            <person name="Pauperio F."/>
            <person name="Salvi D."/>
            <person name="Soler L."/>
            <person name="While G.M."/>
            <person name="Uller T."/>
            <person name="Font E."/>
            <person name="Andersson L."/>
            <person name="Carneiro M."/>
        </authorList>
    </citation>
    <scope>NUCLEOTIDE SEQUENCE</scope>
</reference>
<dbReference type="PROSITE" id="PS51819">
    <property type="entry name" value="VOC"/>
    <property type="match status" value="1"/>
</dbReference>